<name>A0A7C3WM33_9BACT</name>
<evidence type="ECO:0000313" key="2">
    <source>
        <dbReference type="EMBL" id="HGB30567.1"/>
    </source>
</evidence>
<comment type="caution">
    <text evidence="2">The sequence shown here is derived from an EMBL/GenBank/DDBJ whole genome shotgun (WGS) entry which is preliminary data.</text>
</comment>
<reference evidence="2" key="1">
    <citation type="journal article" date="2020" name="mSystems">
        <title>Genome- and Community-Level Interaction Insights into Carbon Utilization and Element Cycling Functions of Hydrothermarchaeota in Hydrothermal Sediment.</title>
        <authorList>
            <person name="Zhou Z."/>
            <person name="Liu Y."/>
            <person name="Xu W."/>
            <person name="Pan J."/>
            <person name="Luo Z.H."/>
            <person name="Li M."/>
        </authorList>
    </citation>
    <scope>NUCLEOTIDE SEQUENCE [LARGE SCALE GENOMIC DNA]</scope>
    <source>
        <strain evidence="2">SpSt-751</strain>
    </source>
</reference>
<feature type="region of interest" description="Disordered" evidence="1">
    <location>
        <begin position="115"/>
        <end position="139"/>
    </location>
</feature>
<proteinExistence type="predicted"/>
<dbReference type="EMBL" id="DTGA01000036">
    <property type="protein sequence ID" value="HGB30567.1"/>
    <property type="molecule type" value="Genomic_DNA"/>
</dbReference>
<organism evidence="2">
    <name type="scientific">Dictyoglomus turgidum</name>
    <dbReference type="NCBI Taxonomy" id="513050"/>
    <lineage>
        <taxon>Bacteria</taxon>
        <taxon>Pseudomonadati</taxon>
        <taxon>Dictyoglomota</taxon>
        <taxon>Dictyoglomia</taxon>
        <taxon>Dictyoglomales</taxon>
        <taxon>Dictyoglomaceae</taxon>
        <taxon>Dictyoglomus</taxon>
    </lineage>
</organism>
<sequence>MKSINKVSKKKNGYQINESSILVDGESLENILKEAGVKDTPQWFNCLNKVGVNFFKDNYLDFLKEDLSENAKKIKISWKEALIKNIESEPAEEPPETITIDPDEEPVEIPTKEVPQTPEKVNPFKKPNIKPGTEPQPKANVKEALKKKAALKIHPHIAEKIDKNDTPYHSIPSIPSGTFLKDIASSRFQYLLKLLERYSHIRVRTVSDIAQGMMILLQDIQQTESEYIPALEDLAISIVKDLYGIEDEIEFDAKIERVVNNDSTGSKIKNLSSPEVDVEEQLTTNIDLSLESAKRRFINGLIQGAAINSLHAFHLVKRMLDHIDPSLIDKYALFSIFTELGYWVAPPLVLPPNSEVEGGIPAPVGGMVRVDLSGEVPKIIARAVNFPILVQELVKGVMELISMHGLPEDEKLRNEVLSQADSLEDESWDIRFGPEIWKKILTLIDGEINNRALSILYYKLVQMPSPEFHDFINRLLKNDKNAIESLNNMYRESLQQI</sequence>
<accession>A0A7C3WM33</accession>
<dbReference type="AlphaFoldDB" id="A0A7C3WM33"/>
<protein>
    <submittedName>
        <fullName evidence="2">Uncharacterized protein</fullName>
    </submittedName>
</protein>
<evidence type="ECO:0000256" key="1">
    <source>
        <dbReference type="SAM" id="MobiDB-lite"/>
    </source>
</evidence>
<gene>
    <name evidence="2" type="ORF">ENV35_01660</name>
</gene>